<feature type="transmembrane region" description="Helical" evidence="1">
    <location>
        <begin position="21"/>
        <end position="39"/>
    </location>
</feature>
<keyword evidence="1" id="KW-1133">Transmembrane helix</keyword>
<keyword evidence="1" id="KW-0812">Transmembrane</keyword>
<feature type="transmembrane region" description="Helical" evidence="1">
    <location>
        <begin position="82"/>
        <end position="102"/>
    </location>
</feature>
<reference evidence="2 3" key="1">
    <citation type="journal article" date="2010" name="BMC Genomics">
        <title>Genome sequence of adherent-invasive Escherichia coli and comparative genomic analysis with other E. coli pathotypes.</title>
        <authorList>
            <person name="Nash J.H."/>
            <person name="Villegas A."/>
            <person name="Kropinski A.M."/>
            <person name="Aguilar-Valenzuela R."/>
            <person name="Konczy P."/>
            <person name="Mascarenhas M."/>
            <person name="Ziebell K."/>
            <person name="Torres A.G."/>
            <person name="Karmali M.A."/>
            <person name="Coombes B.K."/>
        </authorList>
    </citation>
    <scope>NUCLEOTIDE SEQUENCE [LARGE SCALE GENOMIC DNA]</scope>
    <source>
        <strain evidence="3">NRG 857C / AIEC</strain>
    </source>
</reference>
<protein>
    <submittedName>
        <fullName evidence="2">Uncharacterized protein</fullName>
    </submittedName>
</protein>
<dbReference type="HOGENOM" id="CLU_2179689_0_0_6"/>
<feature type="transmembrane region" description="Helical" evidence="1">
    <location>
        <begin position="45"/>
        <end position="70"/>
    </location>
</feature>
<evidence type="ECO:0000313" key="3">
    <source>
        <dbReference type="Proteomes" id="UP000008614"/>
    </source>
</evidence>
<dbReference type="KEGG" id="eln:NRG857_20955"/>
<dbReference type="Proteomes" id="UP000008614">
    <property type="component" value="Chromosome"/>
</dbReference>
<dbReference type="RefSeq" id="WP_001291841.1">
    <property type="nucleotide sequence ID" value="NC_017634.1"/>
</dbReference>
<organism evidence="2 3">
    <name type="scientific">Escherichia coli O83:H1 (strain NRG 857C / AIEC)</name>
    <dbReference type="NCBI Taxonomy" id="685038"/>
    <lineage>
        <taxon>Bacteria</taxon>
        <taxon>Pseudomonadati</taxon>
        <taxon>Pseudomonadota</taxon>
        <taxon>Gammaproteobacteria</taxon>
        <taxon>Enterobacterales</taxon>
        <taxon>Enterobacteriaceae</taxon>
        <taxon>Escherichia</taxon>
    </lineage>
</organism>
<accession>A0A0H3ET93</accession>
<keyword evidence="1" id="KW-0472">Membrane</keyword>
<dbReference type="AlphaFoldDB" id="A0A0H3ET93"/>
<gene>
    <name evidence="2" type="ordered locus">NRG857_20955</name>
</gene>
<keyword evidence="3" id="KW-1185">Reference proteome</keyword>
<dbReference type="PATRIC" id="fig|685038.3.peg.4279"/>
<name>A0A0H3ET93_ECO8N</name>
<evidence type="ECO:0000256" key="1">
    <source>
        <dbReference type="SAM" id="Phobius"/>
    </source>
</evidence>
<sequence length="109" mass="12241">MSEKTKLEIFSVEYRKNIFDLYKDTFVCVAIAVLGVYLIKNDYQFIGWLTYIVAGALSILASTTTIKMIGEKRKSEETSKSGFLLLLFFSLFSIIILVAGLVKGVKDVL</sequence>
<proteinExistence type="predicted"/>
<evidence type="ECO:0000313" key="2">
    <source>
        <dbReference type="EMBL" id="ADR29599.1"/>
    </source>
</evidence>
<dbReference type="EMBL" id="CP001855">
    <property type="protein sequence ID" value="ADR29599.1"/>
    <property type="molecule type" value="Genomic_DNA"/>
</dbReference>